<protein>
    <recommendedName>
        <fullName evidence="5">LTXXQ motif family protein</fullName>
    </recommendedName>
</protein>
<proteinExistence type="predicted"/>
<keyword evidence="2" id="KW-0732">Signal</keyword>
<sequence length="159" mass="17482">MTMTFLSKLFVMSSALAVISGAPVYAQTAAKAPVQVDSKARMTQLEADLHQQTTIAQNARQEVERLRAELALKDELIALGVQRNAELYAIASEIADKGLSKRSLEPFVQASRVKMENLKQSYEDRLRAARVYDTTLAPSVQARMEQDLAKPKTDGAGTQ</sequence>
<name>A0A918QB86_9CAUL</name>
<gene>
    <name evidence="3" type="ORF">GCM10011273_26460</name>
</gene>
<evidence type="ECO:0000313" key="3">
    <source>
        <dbReference type="EMBL" id="GGZ38559.1"/>
    </source>
</evidence>
<evidence type="ECO:0008006" key="5">
    <source>
        <dbReference type="Google" id="ProtNLM"/>
    </source>
</evidence>
<feature type="coiled-coil region" evidence="1">
    <location>
        <begin position="42"/>
        <end position="76"/>
    </location>
</feature>
<dbReference type="EMBL" id="BMZB01000003">
    <property type="protein sequence ID" value="GGZ38559.1"/>
    <property type="molecule type" value="Genomic_DNA"/>
</dbReference>
<keyword evidence="1" id="KW-0175">Coiled coil</keyword>
<accession>A0A918QB86</accession>
<reference evidence="3" key="1">
    <citation type="journal article" date="2014" name="Int. J. Syst. Evol. Microbiol.">
        <title>Complete genome sequence of Corynebacterium casei LMG S-19264T (=DSM 44701T), isolated from a smear-ripened cheese.</title>
        <authorList>
            <consortium name="US DOE Joint Genome Institute (JGI-PGF)"/>
            <person name="Walter F."/>
            <person name="Albersmeier A."/>
            <person name="Kalinowski J."/>
            <person name="Ruckert C."/>
        </authorList>
    </citation>
    <scope>NUCLEOTIDE SEQUENCE</scope>
    <source>
        <strain evidence="3">KCTC 32296</strain>
    </source>
</reference>
<dbReference type="AlphaFoldDB" id="A0A918QB86"/>
<comment type="caution">
    <text evidence="3">The sequence shown here is derived from an EMBL/GenBank/DDBJ whole genome shotgun (WGS) entry which is preliminary data.</text>
</comment>
<keyword evidence="4" id="KW-1185">Reference proteome</keyword>
<evidence type="ECO:0000313" key="4">
    <source>
        <dbReference type="Proteomes" id="UP000662572"/>
    </source>
</evidence>
<dbReference type="Proteomes" id="UP000662572">
    <property type="component" value="Unassembled WGS sequence"/>
</dbReference>
<feature type="signal peptide" evidence="2">
    <location>
        <begin position="1"/>
        <end position="17"/>
    </location>
</feature>
<organism evidence="3 4">
    <name type="scientific">Asticcacaulis endophyticus</name>
    <dbReference type="NCBI Taxonomy" id="1395890"/>
    <lineage>
        <taxon>Bacteria</taxon>
        <taxon>Pseudomonadati</taxon>
        <taxon>Pseudomonadota</taxon>
        <taxon>Alphaproteobacteria</taxon>
        <taxon>Caulobacterales</taxon>
        <taxon>Caulobacteraceae</taxon>
        <taxon>Asticcacaulis</taxon>
    </lineage>
</organism>
<evidence type="ECO:0000256" key="1">
    <source>
        <dbReference type="SAM" id="Coils"/>
    </source>
</evidence>
<reference evidence="3" key="2">
    <citation type="submission" date="2020-09" db="EMBL/GenBank/DDBJ databases">
        <authorList>
            <person name="Sun Q."/>
            <person name="Kim S."/>
        </authorList>
    </citation>
    <scope>NUCLEOTIDE SEQUENCE</scope>
    <source>
        <strain evidence="3">KCTC 32296</strain>
    </source>
</reference>
<feature type="chain" id="PRO_5037771254" description="LTXXQ motif family protein" evidence="2">
    <location>
        <begin position="18"/>
        <end position="159"/>
    </location>
</feature>
<evidence type="ECO:0000256" key="2">
    <source>
        <dbReference type="SAM" id="SignalP"/>
    </source>
</evidence>